<dbReference type="VEuPathDB" id="VectorBase:GAUT026597"/>
<organism evidence="1 2">
    <name type="scientific">Glossina austeni</name>
    <name type="common">Savannah tsetse fly</name>
    <dbReference type="NCBI Taxonomy" id="7395"/>
    <lineage>
        <taxon>Eukaryota</taxon>
        <taxon>Metazoa</taxon>
        <taxon>Ecdysozoa</taxon>
        <taxon>Arthropoda</taxon>
        <taxon>Hexapoda</taxon>
        <taxon>Insecta</taxon>
        <taxon>Pterygota</taxon>
        <taxon>Neoptera</taxon>
        <taxon>Endopterygota</taxon>
        <taxon>Diptera</taxon>
        <taxon>Brachycera</taxon>
        <taxon>Muscomorpha</taxon>
        <taxon>Hippoboscoidea</taxon>
        <taxon>Glossinidae</taxon>
        <taxon>Glossina</taxon>
    </lineage>
</organism>
<dbReference type="EnsemblMetazoa" id="GAUT026597-RA">
    <property type="protein sequence ID" value="GAUT026597-PA"/>
    <property type="gene ID" value="GAUT026597"/>
</dbReference>
<evidence type="ECO:0000313" key="1">
    <source>
        <dbReference type="EnsemblMetazoa" id="GAUT026597-PA"/>
    </source>
</evidence>
<protein>
    <submittedName>
        <fullName evidence="1">Uncharacterized protein</fullName>
    </submittedName>
</protein>
<accession>A0A1A9V5F8</accession>
<dbReference type="Proteomes" id="UP000078200">
    <property type="component" value="Unassembled WGS sequence"/>
</dbReference>
<proteinExistence type="predicted"/>
<name>A0A1A9V5F8_GLOAU</name>
<evidence type="ECO:0000313" key="2">
    <source>
        <dbReference type="Proteomes" id="UP000078200"/>
    </source>
</evidence>
<sequence>MYNLRHSCFAVCGRYGRFLFKLAGSRQANSTECEHSLRESGKPVIHGTFTPNQRYSYTDYPENISLIKSLNASVWLLYSFLMDAYSVYLDIRTEFEQLELETVCPPLRSLSLRDVIHLKEDTRGSKYITPTCFR</sequence>
<keyword evidence="2" id="KW-1185">Reference proteome</keyword>
<dbReference type="AlphaFoldDB" id="A0A1A9V5F8"/>
<reference evidence="1" key="1">
    <citation type="submission" date="2020-05" db="UniProtKB">
        <authorList>
            <consortium name="EnsemblMetazoa"/>
        </authorList>
    </citation>
    <scope>IDENTIFICATION</scope>
    <source>
        <strain evidence="1">TTRI</strain>
    </source>
</reference>